<dbReference type="Gene3D" id="3.40.190.10">
    <property type="entry name" value="Periplasmic binding protein-like II"/>
    <property type="match status" value="1"/>
</dbReference>
<reference evidence="6 7" key="1">
    <citation type="journal article" date="2019" name="ACS Chem. Biol.">
        <title>Identification and Mobilization of a Cryptic Antibiotic Biosynthesis Gene Locus from a Human-Pathogenic Nocardia Isolate.</title>
        <authorList>
            <person name="Herisse M."/>
            <person name="Ishida K."/>
            <person name="Porter J.L."/>
            <person name="Howden B."/>
            <person name="Hertweck C."/>
            <person name="Stinear T.P."/>
            <person name="Pidot S.J."/>
        </authorList>
    </citation>
    <scope>NUCLEOTIDE SEQUENCE [LARGE SCALE GENOMIC DNA]</scope>
    <source>
        <strain evidence="6 7">AUSMDU00012717</strain>
    </source>
</reference>
<dbReference type="Gene3D" id="3.10.105.10">
    <property type="entry name" value="Dipeptide-binding Protein, Domain 3"/>
    <property type="match status" value="1"/>
</dbReference>
<keyword evidence="3 4" id="KW-0732">Signal</keyword>
<evidence type="ECO:0000256" key="2">
    <source>
        <dbReference type="ARBA" id="ARBA00022448"/>
    </source>
</evidence>
<dbReference type="PANTHER" id="PTHR30290:SF9">
    <property type="entry name" value="OLIGOPEPTIDE-BINDING PROTEIN APPA"/>
    <property type="match status" value="1"/>
</dbReference>
<sequence length="545" mass="59365">MRKRPIMALASATAVLALVTACGGSDTSAHQSTQPVSGGSLTWGVETEPTTLNPHLNGQGNTRLLLRNVYESLLQRTADGGVVPWLADGYEVSPDGLTYSFTLRDGVRFTDGNPLTAAAVALNFTRMKDPAYSGGFGSGPLSNLDTAVARDARTLVLTLKNVYSPFLDYAGTLDIISPAAFDSPQLKSGGPEIAGTGPFILDRYTKGQEIHFRKNPDYNWAPRNAKHQGPAYLDEITYRFLPESSVRTGALTSGQVDIIEGISGNDAGLFENNPEFTYQHALNAGSPYSLYLNSTYGPASDEKVRKALIDSVDVDAVLRSIYRGERTRGWGITSPDDAVFYDKSIERSYGNDKDAANRLLDEAGWTTRDDKGFRTKNGQRLTIEVVQAQSTVRDQREVLLQAIQAQARQNAGIDLAISLVDAGTYADRRKDSSYGSVANSDTLTGGIDIENHWYPAATFGTLNYSRATDPELTAWLKAAAATQNTSERAGQYARLQRFALVDKGYALPLYQPENEIAAATRVHGAGFRPYHRFPESAYDIWVDRG</sequence>
<dbReference type="EMBL" id="CP046172">
    <property type="protein sequence ID" value="QIS15552.1"/>
    <property type="molecule type" value="Genomic_DNA"/>
</dbReference>
<evidence type="ECO:0000259" key="5">
    <source>
        <dbReference type="Pfam" id="PF00496"/>
    </source>
</evidence>
<evidence type="ECO:0000256" key="4">
    <source>
        <dbReference type="SAM" id="SignalP"/>
    </source>
</evidence>
<feature type="chain" id="PRO_5039671616" evidence="4">
    <location>
        <begin position="24"/>
        <end position="545"/>
    </location>
</feature>
<dbReference type="PIRSF" id="PIRSF002741">
    <property type="entry name" value="MppA"/>
    <property type="match status" value="1"/>
</dbReference>
<feature type="signal peptide" evidence="4">
    <location>
        <begin position="1"/>
        <end position="23"/>
    </location>
</feature>
<gene>
    <name evidence="6" type="ORF">F5544_38655</name>
</gene>
<dbReference type="InterPro" id="IPR030678">
    <property type="entry name" value="Peptide/Ni-bd"/>
</dbReference>
<evidence type="ECO:0000313" key="6">
    <source>
        <dbReference type="EMBL" id="QIS15552.1"/>
    </source>
</evidence>
<dbReference type="GO" id="GO:0042597">
    <property type="term" value="C:periplasmic space"/>
    <property type="evidence" value="ECO:0007669"/>
    <property type="project" value="UniProtKB-ARBA"/>
</dbReference>
<dbReference type="PROSITE" id="PS51257">
    <property type="entry name" value="PROKAR_LIPOPROTEIN"/>
    <property type="match status" value="1"/>
</dbReference>
<name>A0A6G9YQS0_9NOCA</name>
<dbReference type="Pfam" id="PF00496">
    <property type="entry name" value="SBP_bac_5"/>
    <property type="match status" value="1"/>
</dbReference>
<organism evidence="6 7">
    <name type="scientific">Nocardia arthritidis</name>
    <dbReference type="NCBI Taxonomy" id="228602"/>
    <lineage>
        <taxon>Bacteria</taxon>
        <taxon>Bacillati</taxon>
        <taxon>Actinomycetota</taxon>
        <taxon>Actinomycetes</taxon>
        <taxon>Mycobacteriales</taxon>
        <taxon>Nocardiaceae</taxon>
        <taxon>Nocardia</taxon>
    </lineage>
</organism>
<dbReference type="GO" id="GO:1904680">
    <property type="term" value="F:peptide transmembrane transporter activity"/>
    <property type="evidence" value="ECO:0007669"/>
    <property type="project" value="TreeGrafter"/>
</dbReference>
<evidence type="ECO:0000256" key="1">
    <source>
        <dbReference type="ARBA" id="ARBA00005695"/>
    </source>
</evidence>
<comment type="similarity">
    <text evidence="1">Belongs to the bacterial solute-binding protein 5 family.</text>
</comment>
<dbReference type="GO" id="GO:0015833">
    <property type="term" value="P:peptide transport"/>
    <property type="evidence" value="ECO:0007669"/>
    <property type="project" value="TreeGrafter"/>
</dbReference>
<accession>A0A6G9YQS0</accession>
<dbReference type="Proteomes" id="UP000503540">
    <property type="component" value="Chromosome"/>
</dbReference>
<evidence type="ECO:0000313" key="7">
    <source>
        <dbReference type="Proteomes" id="UP000503540"/>
    </source>
</evidence>
<dbReference type="KEGG" id="nah:F5544_38655"/>
<dbReference type="SUPFAM" id="SSF53850">
    <property type="entry name" value="Periplasmic binding protein-like II"/>
    <property type="match status" value="1"/>
</dbReference>
<keyword evidence="7" id="KW-1185">Reference proteome</keyword>
<dbReference type="CDD" id="cd08492">
    <property type="entry name" value="PBP2_NikA_DppA_OppA_like_15"/>
    <property type="match status" value="1"/>
</dbReference>
<dbReference type="GO" id="GO:0043190">
    <property type="term" value="C:ATP-binding cassette (ABC) transporter complex"/>
    <property type="evidence" value="ECO:0007669"/>
    <property type="project" value="InterPro"/>
</dbReference>
<proteinExistence type="inferred from homology"/>
<dbReference type="InterPro" id="IPR039424">
    <property type="entry name" value="SBP_5"/>
</dbReference>
<dbReference type="InterPro" id="IPR000914">
    <property type="entry name" value="SBP_5_dom"/>
</dbReference>
<dbReference type="AlphaFoldDB" id="A0A6G9YQS0"/>
<keyword evidence="2" id="KW-0813">Transport</keyword>
<dbReference type="PANTHER" id="PTHR30290">
    <property type="entry name" value="PERIPLASMIC BINDING COMPONENT OF ABC TRANSPORTER"/>
    <property type="match status" value="1"/>
</dbReference>
<feature type="domain" description="Solute-binding protein family 5" evidence="5">
    <location>
        <begin position="82"/>
        <end position="437"/>
    </location>
</feature>
<evidence type="ECO:0000256" key="3">
    <source>
        <dbReference type="ARBA" id="ARBA00022729"/>
    </source>
</evidence>
<protein>
    <submittedName>
        <fullName evidence="6">ABC transporter substrate-binding protein</fullName>
    </submittedName>
</protein>